<keyword evidence="8 21" id="KW-0808">Transferase</keyword>
<keyword evidence="22" id="KW-1185">Reference proteome</keyword>
<feature type="binding site" evidence="16">
    <location>
        <position position="464"/>
    </location>
    <ligand>
        <name>substrate</name>
    </ligand>
</feature>
<dbReference type="Gene3D" id="3.40.50.970">
    <property type="match status" value="2"/>
</dbReference>
<dbReference type="NCBIfam" id="TIGR00232">
    <property type="entry name" value="tktlase_bact"/>
    <property type="match status" value="1"/>
</dbReference>
<feature type="site" description="Important for catalytic activity" evidence="19">
    <location>
        <position position="35"/>
    </location>
</feature>
<dbReference type="InterPro" id="IPR055152">
    <property type="entry name" value="Transketolase-like_C_2"/>
</dbReference>
<name>A0A5C5GD42_9RHOB</name>
<dbReference type="GO" id="GO:0005829">
    <property type="term" value="C:cytosol"/>
    <property type="evidence" value="ECO:0007669"/>
    <property type="project" value="TreeGrafter"/>
</dbReference>
<evidence type="ECO:0000256" key="11">
    <source>
        <dbReference type="ARBA" id="ARBA00022842"/>
    </source>
</evidence>
<feature type="binding site" evidence="18">
    <location>
        <position position="162"/>
    </location>
    <ligand>
        <name>Mg(2+)</name>
        <dbReference type="ChEBI" id="CHEBI:18420"/>
    </ligand>
</feature>
<feature type="binding site" evidence="16">
    <location>
        <position position="476"/>
    </location>
    <ligand>
        <name>substrate</name>
    </ligand>
</feature>
<comment type="catalytic activity">
    <reaction evidence="13">
        <text>D-sedoheptulose 7-phosphate + D-glyceraldehyde 3-phosphate = aldehydo-D-ribose 5-phosphate + D-xylulose 5-phosphate</text>
        <dbReference type="Rhea" id="RHEA:10508"/>
        <dbReference type="ChEBI" id="CHEBI:57483"/>
        <dbReference type="ChEBI" id="CHEBI:57737"/>
        <dbReference type="ChEBI" id="CHEBI:58273"/>
        <dbReference type="ChEBI" id="CHEBI:59776"/>
        <dbReference type="EC" id="2.2.1.1"/>
    </reaction>
</comment>
<evidence type="ECO:0000256" key="17">
    <source>
        <dbReference type="PIRSR" id="PIRSR605478-3"/>
    </source>
</evidence>
<evidence type="ECO:0000256" key="9">
    <source>
        <dbReference type="ARBA" id="ARBA00022723"/>
    </source>
</evidence>
<evidence type="ECO:0000256" key="7">
    <source>
        <dbReference type="ARBA" id="ARBA00013152"/>
    </source>
</evidence>
<dbReference type="PANTHER" id="PTHR43522:SF2">
    <property type="entry name" value="TRANSKETOLASE 1-RELATED"/>
    <property type="match status" value="1"/>
</dbReference>
<comment type="subunit">
    <text evidence="6">Homodimer.</text>
</comment>
<feature type="active site" description="Proton donor" evidence="15">
    <location>
        <position position="414"/>
    </location>
</feature>
<evidence type="ECO:0000313" key="22">
    <source>
        <dbReference type="Proteomes" id="UP000314011"/>
    </source>
</evidence>
<dbReference type="InterPro" id="IPR029061">
    <property type="entry name" value="THDP-binding"/>
</dbReference>
<proteinExistence type="inferred from homology"/>
<keyword evidence="9 18" id="KW-0479">Metal-binding</keyword>
<dbReference type="PROSITE" id="PS00802">
    <property type="entry name" value="TRANSKETOLASE_2"/>
    <property type="match status" value="1"/>
</dbReference>
<dbReference type="PANTHER" id="PTHR43522">
    <property type="entry name" value="TRANSKETOLASE"/>
    <property type="match status" value="1"/>
</dbReference>
<dbReference type="AlphaFoldDB" id="A0A5C5GD42"/>
<comment type="cofactor">
    <cofactor evidence="18">
        <name>Mg(2+)</name>
        <dbReference type="ChEBI" id="CHEBI:18420"/>
    </cofactor>
    <text evidence="18">Binds 1 Mg(2+) ion per subunit. Can also utilize other divalent metal cations, such as Ca(2+), Mn(2+) and Co(2+).</text>
</comment>
<reference evidence="21 22" key="1">
    <citation type="submission" date="2019-06" db="EMBL/GenBank/DDBJ databases">
        <title>Genome of new Rhodobacteraceae sp. SM1903.</title>
        <authorList>
            <person name="Ren X."/>
        </authorList>
    </citation>
    <scope>NUCLEOTIDE SEQUENCE [LARGE SCALE GENOMIC DNA]</scope>
    <source>
        <strain evidence="21 22">SM1903</strain>
    </source>
</reference>
<dbReference type="Pfam" id="PF02779">
    <property type="entry name" value="Transket_pyr"/>
    <property type="match status" value="1"/>
</dbReference>
<dbReference type="EMBL" id="VFFF01000001">
    <property type="protein sequence ID" value="TNY32074.1"/>
    <property type="molecule type" value="Genomic_DNA"/>
</dbReference>
<dbReference type="FunFam" id="3.40.50.970:FF:000004">
    <property type="entry name" value="Transketolase"/>
    <property type="match status" value="1"/>
</dbReference>
<feature type="binding site" evidence="17">
    <location>
        <position position="265"/>
    </location>
    <ligand>
        <name>thiamine diphosphate</name>
        <dbReference type="ChEBI" id="CHEBI:58937"/>
    </ligand>
</feature>
<feature type="binding site" evidence="17">
    <location>
        <position position="192"/>
    </location>
    <ligand>
        <name>thiamine diphosphate</name>
        <dbReference type="ChEBI" id="CHEBI:58937"/>
    </ligand>
</feature>
<feature type="binding site" evidence="17">
    <location>
        <position position="163"/>
    </location>
    <ligand>
        <name>thiamine diphosphate</name>
        <dbReference type="ChEBI" id="CHEBI:58937"/>
    </ligand>
</feature>
<comment type="similarity">
    <text evidence="5">Belongs to the transketolase family.</text>
</comment>
<dbReference type="OrthoDB" id="8732661at2"/>
<feature type="binding site" evidence="16">
    <location>
        <position position="360"/>
    </location>
    <ligand>
        <name>substrate</name>
    </ligand>
</feature>
<feature type="binding site" evidence="16">
    <location>
        <position position="265"/>
    </location>
    <ligand>
        <name>substrate</name>
    </ligand>
</feature>
<feature type="site" description="Important for catalytic activity" evidence="19">
    <location>
        <position position="265"/>
    </location>
</feature>
<organism evidence="21 22">
    <name type="scientific">Pelagovum pacificum</name>
    <dbReference type="NCBI Taxonomy" id="2588711"/>
    <lineage>
        <taxon>Bacteria</taxon>
        <taxon>Pseudomonadati</taxon>
        <taxon>Pseudomonadota</taxon>
        <taxon>Alphaproteobacteria</taxon>
        <taxon>Rhodobacterales</taxon>
        <taxon>Paracoccaceae</taxon>
        <taxon>Pelagovum</taxon>
    </lineage>
</organism>
<dbReference type="RefSeq" id="WP_140192753.1">
    <property type="nucleotide sequence ID" value="NZ_CP065915.1"/>
</dbReference>
<evidence type="ECO:0000256" key="16">
    <source>
        <dbReference type="PIRSR" id="PIRSR605478-2"/>
    </source>
</evidence>
<dbReference type="InterPro" id="IPR005474">
    <property type="entry name" value="Transketolase_N"/>
</dbReference>
<evidence type="ECO:0000256" key="6">
    <source>
        <dbReference type="ARBA" id="ARBA00011738"/>
    </source>
</evidence>
<keyword evidence="10" id="KW-0106">Calcium</keyword>
<dbReference type="SUPFAM" id="SSF52518">
    <property type="entry name" value="Thiamin diphosphate-binding fold (THDP-binding)"/>
    <property type="match status" value="2"/>
</dbReference>
<evidence type="ECO:0000256" key="14">
    <source>
        <dbReference type="NCBIfam" id="TIGR00232"/>
    </source>
</evidence>
<comment type="pathway">
    <text evidence="4">Carbohydrate biosynthesis; Calvin cycle.</text>
</comment>
<dbReference type="InterPro" id="IPR009014">
    <property type="entry name" value="Transketo_C/PFOR_II"/>
</dbReference>
<feature type="binding site" evidence="18">
    <location>
        <position position="194"/>
    </location>
    <ligand>
        <name>Mg(2+)</name>
        <dbReference type="ChEBI" id="CHEBI:18420"/>
    </ligand>
</feature>
<dbReference type="InterPro" id="IPR005478">
    <property type="entry name" value="Transketolase_bac-like"/>
</dbReference>
<dbReference type="SMART" id="SM00861">
    <property type="entry name" value="Transket_pyr"/>
    <property type="match status" value="1"/>
</dbReference>
<gene>
    <name evidence="21" type="primary">tkt</name>
    <name evidence="21" type="ORF">FHY64_01875</name>
</gene>
<feature type="binding site" evidence="17">
    <location>
        <begin position="124"/>
        <end position="126"/>
    </location>
    <ligand>
        <name>thiamine diphosphate</name>
        <dbReference type="ChEBI" id="CHEBI:58937"/>
    </ligand>
</feature>
<evidence type="ECO:0000256" key="3">
    <source>
        <dbReference type="ARBA" id="ARBA00004959"/>
    </source>
</evidence>
<comment type="caution">
    <text evidence="21">The sequence shown here is derived from an EMBL/GenBank/DDBJ whole genome shotgun (WGS) entry which is preliminary data.</text>
</comment>
<evidence type="ECO:0000256" key="18">
    <source>
        <dbReference type="PIRSR" id="PIRSR605478-4"/>
    </source>
</evidence>
<dbReference type="EC" id="2.2.1.1" evidence="7 14"/>
<evidence type="ECO:0000256" key="10">
    <source>
        <dbReference type="ARBA" id="ARBA00022837"/>
    </source>
</evidence>
<evidence type="ECO:0000256" key="19">
    <source>
        <dbReference type="PIRSR" id="PIRSR605478-5"/>
    </source>
</evidence>
<evidence type="ECO:0000256" key="2">
    <source>
        <dbReference type="ARBA" id="ARBA00001941"/>
    </source>
</evidence>
<dbReference type="GO" id="GO:0009052">
    <property type="term" value="P:pentose-phosphate shunt, non-oxidative branch"/>
    <property type="evidence" value="ECO:0007669"/>
    <property type="project" value="UniProtKB-ARBA"/>
</dbReference>
<dbReference type="Gene3D" id="3.40.50.920">
    <property type="match status" value="1"/>
</dbReference>
<feature type="domain" description="Transketolase-like pyrimidine-binding" evidence="20">
    <location>
        <begin position="357"/>
        <end position="528"/>
    </location>
</feature>
<sequence>MDLDALRTAHPDHWKMASAIRALALDAVAAANSGHTGMPLGMADIATVLFRDHMSFDPKDPEWADRDRFILSNGHGSMLLYALLHLTGYEEFTIEQLKNFRQWESITAGHPENFLAKGIEVTTGPLGQGISNSVGFAIAEESLRARFGNKLVDHWTWVFAGDGCLMEGVSQEAIALAGHLQLSKLVVFFDHNSITIDGPTSLADSTDQVARFEASGWHVQQIDGHDPEAIGKAIEAAKADPRPSMIQCETHIALGHAAQDTAKGHGALTDPDQLAAAKEAYGWTGGPFEIPGDIKSMWEATGERGVAAHKDWQGRLEATSAGKRSKFEAAMSGEIPNKLTSTIRALKKQMTESAPKLATRASSEKALEVINPVVLETLGGSADLTGSNNTLTADLGIFDAENRKGRYIHYGIREHGMAAAMNGMALHGGVRPYGGTFFTFTDYARGAIRLSALSHAPVVYVMTHDSIGLGEDGPTHQPVEHLAMMRATPNYVVLRPADAVETAEAWEIALLRKNGPTILALSRQGLPTVRTEHKTKNLSAQGGYVLAEAEGKRQAILMATGSEVSVALAAREALQAEGIGTRVVSMPSMELFAQQEESYRKRVLPGSAVRVAIEAGVRQPWDRWLLGERGREAKAGFIGMDSFGASAPAGELFEQFGITSEATVAKVKELLG</sequence>
<dbReference type="CDD" id="cd07033">
    <property type="entry name" value="TPP_PYR_DXS_TK_like"/>
    <property type="match status" value="1"/>
</dbReference>
<protein>
    <recommendedName>
        <fullName evidence="7 14">Transketolase</fullName>
        <ecNumber evidence="7 14">2.2.1.1</ecNumber>
    </recommendedName>
</protein>
<comment type="cofactor">
    <cofactor evidence="1">
        <name>Ca(2+)</name>
        <dbReference type="ChEBI" id="CHEBI:29108"/>
    </cofactor>
</comment>
<feature type="binding site" evidence="17">
    <location>
        <position position="75"/>
    </location>
    <ligand>
        <name>thiamine diphosphate</name>
        <dbReference type="ChEBI" id="CHEBI:58937"/>
    </ligand>
</feature>
<feature type="binding site" evidence="16">
    <location>
        <position position="523"/>
    </location>
    <ligand>
        <name>substrate</name>
    </ligand>
</feature>
<dbReference type="FunFam" id="3.40.50.970:FF:000003">
    <property type="entry name" value="Transketolase"/>
    <property type="match status" value="1"/>
</dbReference>
<keyword evidence="11 18" id="KW-0460">Magnesium</keyword>
<dbReference type="SUPFAM" id="SSF52922">
    <property type="entry name" value="TK C-terminal domain-like"/>
    <property type="match status" value="1"/>
</dbReference>
<evidence type="ECO:0000256" key="4">
    <source>
        <dbReference type="ARBA" id="ARBA00005215"/>
    </source>
</evidence>
<dbReference type="InterPro" id="IPR005475">
    <property type="entry name" value="Transketolase-like_Pyr-bd"/>
</dbReference>
<comment type="cofactor">
    <cofactor evidence="17">
        <name>thiamine diphosphate</name>
        <dbReference type="ChEBI" id="CHEBI:58937"/>
    </cofactor>
    <text evidence="17">Binds 1 thiamine pyrophosphate per subunit. During the reaction, the substrate forms a covalent intermediate with the cofactor.</text>
</comment>
<dbReference type="Pfam" id="PF22613">
    <property type="entry name" value="Transketolase_C_1"/>
    <property type="match status" value="1"/>
</dbReference>
<accession>A0A5C5GD42</accession>
<evidence type="ECO:0000256" key="5">
    <source>
        <dbReference type="ARBA" id="ARBA00007131"/>
    </source>
</evidence>
<evidence type="ECO:0000256" key="1">
    <source>
        <dbReference type="ARBA" id="ARBA00001913"/>
    </source>
</evidence>
<feature type="binding site" evidence="16">
    <location>
        <position position="35"/>
    </location>
    <ligand>
        <name>substrate</name>
    </ligand>
</feature>
<comment type="cofactor">
    <cofactor evidence="2">
        <name>Co(2+)</name>
        <dbReference type="ChEBI" id="CHEBI:48828"/>
    </cofactor>
</comment>
<evidence type="ECO:0000256" key="8">
    <source>
        <dbReference type="ARBA" id="ARBA00022679"/>
    </source>
</evidence>
<feature type="binding site" evidence="17">
    <location>
        <position position="440"/>
    </location>
    <ligand>
        <name>thiamine diphosphate</name>
        <dbReference type="ChEBI" id="CHEBI:58937"/>
    </ligand>
</feature>
<feature type="binding site" evidence="16">
    <location>
        <position position="472"/>
    </location>
    <ligand>
        <name>substrate</name>
    </ligand>
</feature>
<dbReference type="GO" id="GO:0046872">
    <property type="term" value="F:metal ion binding"/>
    <property type="evidence" value="ECO:0007669"/>
    <property type="project" value="UniProtKB-KW"/>
</dbReference>
<evidence type="ECO:0000256" key="13">
    <source>
        <dbReference type="ARBA" id="ARBA00049473"/>
    </source>
</evidence>
<dbReference type="CDD" id="cd02012">
    <property type="entry name" value="TPP_TK"/>
    <property type="match status" value="1"/>
</dbReference>
<feature type="binding site" evidence="16">
    <location>
        <position position="387"/>
    </location>
    <ligand>
        <name>substrate</name>
    </ligand>
</feature>
<dbReference type="InterPro" id="IPR033247">
    <property type="entry name" value="Transketolase_fam"/>
</dbReference>
<dbReference type="FunFam" id="3.40.50.920:FF:000003">
    <property type="entry name" value="Transketolase"/>
    <property type="match status" value="1"/>
</dbReference>
<evidence type="ECO:0000256" key="12">
    <source>
        <dbReference type="ARBA" id="ARBA00023052"/>
    </source>
</evidence>
<dbReference type="GO" id="GO:0004802">
    <property type="term" value="F:transketolase activity"/>
    <property type="evidence" value="ECO:0007669"/>
    <property type="project" value="UniProtKB-UniRule"/>
</dbReference>
<evidence type="ECO:0000313" key="21">
    <source>
        <dbReference type="EMBL" id="TNY32074.1"/>
    </source>
</evidence>
<evidence type="ECO:0000259" key="20">
    <source>
        <dbReference type="SMART" id="SM00861"/>
    </source>
</evidence>
<feature type="binding site" evidence="18">
    <location>
        <position position="192"/>
    </location>
    <ligand>
        <name>Mg(2+)</name>
        <dbReference type="ChEBI" id="CHEBI:18420"/>
    </ligand>
</feature>
<comment type="pathway">
    <text evidence="3">Carbohydrate degradation; pentose phosphate pathway.</text>
</comment>
<keyword evidence="12 17" id="KW-0786">Thiamine pyrophosphate</keyword>
<evidence type="ECO:0000256" key="15">
    <source>
        <dbReference type="PIRSR" id="PIRSR605478-1"/>
    </source>
</evidence>
<dbReference type="InterPro" id="IPR020826">
    <property type="entry name" value="Transketolase_BS"/>
</dbReference>
<dbReference type="Proteomes" id="UP000314011">
    <property type="component" value="Unassembled WGS sequence"/>
</dbReference>
<dbReference type="Pfam" id="PF00456">
    <property type="entry name" value="Transketolase_N"/>
    <property type="match status" value="1"/>
</dbReference>